<dbReference type="Pfam" id="PF25990">
    <property type="entry name" value="Beta-barrel_YknX"/>
    <property type="match status" value="1"/>
</dbReference>
<feature type="compositionally biased region" description="Polar residues" evidence="5">
    <location>
        <begin position="416"/>
        <end position="425"/>
    </location>
</feature>
<dbReference type="SUPFAM" id="SSF111369">
    <property type="entry name" value="HlyD-like secretion proteins"/>
    <property type="match status" value="1"/>
</dbReference>
<evidence type="ECO:0000259" key="10">
    <source>
        <dbReference type="Pfam" id="PF25990"/>
    </source>
</evidence>
<evidence type="ECO:0000256" key="6">
    <source>
        <dbReference type="SAM" id="Phobius"/>
    </source>
</evidence>
<dbReference type="InterPro" id="IPR058624">
    <property type="entry name" value="MdtA-like_HH"/>
</dbReference>
<feature type="compositionally biased region" description="Gly residues" evidence="5">
    <location>
        <begin position="330"/>
        <end position="339"/>
    </location>
</feature>
<keyword evidence="12" id="KW-1185">Reference proteome</keyword>
<proteinExistence type="inferred from homology"/>
<dbReference type="Proteomes" id="UP000035900">
    <property type="component" value="Unassembled WGS sequence"/>
</dbReference>
<dbReference type="Gene3D" id="1.10.287.470">
    <property type="entry name" value="Helix hairpin bin"/>
    <property type="match status" value="1"/>
</dbReference>
<dbReference type="InterPro" id="IPR006143">
    <property type="entry name" value="RND_pump_MFP"/>
</dbReference>
<comment type="similarity">
    <text evidence="2">Belongs to the membrane fusion protein (MFP) (TC 8.A.1) family.</text>
</comment>
<keyword evidence="6" id="KW-0472">Membrane</keyword>
<comment type="caution">
    <text evidence="11">The sequence shown here is derived from an EMBL/GenBank/DDBJ whole genome shotgun (WGS) entry which is preliminary data.</text>
</comment>
<feature type="domain" description="Multidrug resistance protein MdtA-like C-terminal permuted SH3" evidence="9">
    <location>
        <begin position="338"/>
        <end position="392"/>
    </location>
</feature>
<dbReference type="GO" id="GO:1990281">
    <property type="term" value="C:efflux pump complex"/>
    <property type="evidence" value="ECO:0007669"/>
    <property type="project" value="TreeGrafter"/>
</dbReference>
<evidence type="ECO:0000313" key="12">
    <source>
        <dbReference type="Proteomes" id="UP000035900"/>
    </source>
</evidence>
<reference evidence="11 12" key="1">
    <citation type="journal article" date="2004" name="Int. J. Syst. Evol. Microbiol.">
        <title>Kaistella koreensis gen. nov., sp. nov., a novel member of the Chryseobacterium-Bergeyella-Riemerella branch.</title>
        <authorList>
            <person name="Kim M.K."/>
            <person name="Im W.T."/>
            <person name="Shin Y.K."/>
            <person name="Lim J.H."/>
            <person name="Kim S.H."/>
            <person name="Lee B.C."/>
            <person name="Park M.Y."/>
            <person name="Lee K.Y."/>
            <person name="Lee S.T."/>
        </authorList>
    </citation>
    <scope>NUCLEOTIDE SEQUENCE [LARGE SCALE GENOMIC DNA]</scope>
    <source>
        <strain evidence="11 12">CCUG 49689</strain>
    </source>
</reference>
<dbReference type="Pfam" id="PF25917">
    <property type="entry name" value="BSH_RND"/>
    <property type="match status" value="1"/>
</dbReference>
<dbReference type="InterPro" id="IPR058627">
    <property type="entry name" value="MdtA-like_C"/>
</dbReference>
<dbReference type="Gene3D" id="2.40.30.170">
    <property type="match status" value="1"/>
</dbReference>
<feature type="domain" description="Multidrug resistance protein MdtA-like barrel-sandwich hybrid" evidence="8">
    <location>
        <begin position="61"/>
        <end position="198"/>
    </location>
</feature>
<accession>A0A0J7J380</accession>
<keyword evidence="6" id="KW-1133">Transmembrane helix</keyword>
<sequence length="425" mass="46022">MKKNNKRWIIWLVAGIVAIGGIWFYLKKNDQIKIQLQTTKPVTGDISTSITATGKVQPVDTVAVGTQVSGTINHIYVDFNSKVKKGQLLASIDPTLLREQMLQIRANLESAKSNLVFNQNNYDRQTQLYKVGAISKSDFQTAQNQYNAAKAQLAATTAQLAAANKNLSLTNIYAPIDGTVLNRNVSEGQTVASSFSTPTLFSIAKDLSKMQVQAYIAEADIGNVLVGQKSTFTVDAFPDETFAGEVSEVRMHPTVSSNVVNYITIIGTDNSDMKLKPGMTANISVVTSNIPNVMKIPLSATSFRPDSLVAQNFKINSPFNNGKKQWNGKNAGGNNGGPNNGSTAQNKNESGVWILAADNQTISHKKIRTGKSNDTEIQVISGLDVNDNIITGYKKESNKSPGTAKSPFLPQRPNRNKNQGGSPRN</sequence>
<name>A0A0J7J380_9FLAO</name>
<protein>
    <submittedName>
        <fullName evidence="11">Secretion protein HylD</fullName>
    </submittedName>
</protein>
<dbReference type="InterPro" id="IPR058636">
    <property type="entry name" value="Beta-barrel_YknX"/>
</dbReference>
<dbReference type="Pfam" id="PF25967">
    <property type="entry name" value="RND-MFP_C"/>
    <property type="match status" value="1"/>
</dbReference>
<evidence type="ECO:0000256" key="2">
    <source>
        <dbReference type="ARBA" id="ARBA00009477"/>
    </source>
</evidence>
<dbReference type="InterPro" id="IPR058625">
    <property type="entry name" value="MdtA-like_BSH"/>
</dbReference>
<gene>
    <name evidence="11" type="ORF">ACM44_01755</name>
</gene>
<feature type="compositionally biased region" description="Low complexity" evidence="5">
    <location>
        <begin position="320"/>
        <end position="329"/>
    </location>
</feature>
<evidence type="ECO:0000256" key="4">
    <source>
        <dbReference type="SAM" id="Coils"/>
    </source>
</evidence>
<dbReference type="PANTHER" id="PTHR30469">
    <property type="entry name" value="MULTIDRUG RESISTANCE PROTEIN MDTA"/>
    <property type="match status" value="1"/>
</dbReference>
<dbReference type="PANTHER" id="PTHR30469:SF33">
    <property type="entry name" value="SLR1207 PROTEIN"/>
    <property type="match status" value="1"/>
</dbReference>
<comment type="subcellular location">
    <subcellularLocation>
        <location evidence="1">Cell envelope</location>
    </subcellularLocation>
</comment>
<dbReference type="RefSeq" id="WP_048498399.1">
    <property type="nucleotide sequence ID" value="NZ_LFNG01000002.1"/>
</dbReference>
<keyword evidence="6" id="KW-0812">Transmembrane</keyword>
<evidence type="ECO:0000256" key="5">
    <source>
        <dbReference type="SAM" id="MobiDB-lite"/>
    </source>
</evidence>
<evidence type="ECO:0000256" key="1">
    <source>
        <dbReference type="ARBA" id="ARBA00004196"/>
    </source>
</evidence>
<dbReference type="Gene3D" id="2.40.50.100">
    <property type="match status" value="1"/>
</dbReference>
<organism evidence="11 12">
    <name type="scientific">Chryseobacterium koreense CCUG 49689</name>
    <dbReference type="NCBI Taxonomy" id="1304281"/>
    <lineage>
        <taxon>Bacteria</taxon>
        <taxon>Pseudomonadati</taxon>
        <taxon>Bacteroidota</taxon>
        <taxon>Flavobacteriia</taxon>
        <taxon>Flavobacteriales</taxon>
        <taxon>Weeksellaceae</taxon>
        <taxon>Chryseobacterium group</taxon>
        <taxon>Chryseobacterium</taxon>
    </lineage>
</organism>
<dbReference type="GO" id="GO:0015562">
    <property type="term" value="F:efflux transmembrane transporter activity"/>
    <property type="evidence" value="ECO:0007669"/>
    <property type="project" value="InterPro"/>
</dbReference>
<dbReference type="PATRIC" id="fig|1304281.5.peg.376"/>
<feature type="domain" description="YknX-like beta-barrel" evidence="10">
    <location>
        <begin position="210"/>
        <end position="285"/>
    </location>
</feature>
<evidence type="ECO:0000259" key="8">
    <source>
        <dbReference type="Pfam" id="PF25917"/>
    </source>
</evidence>
<evidence type="ECO:0000259" key="9">
    <source>
        <dbReference type="Pfam" id="PF25967"/>
    </source>
</evidence>
<dbReference type="AlphaFoldDB" id="A0A0J7J380"/>
<dbReference type="OrthoDB" id="9809068at2"/>
<feature type="domain" description="Multidrug resistance protein MdtA-like alpha-helical hairpin" evidence="7">
    <location>
        <begin position="101"/>
        <end position="169"/>
    </location>
</feature>
<keyword evidence="3" id="KW-0813">Transport</keyword>
<dbReference type="NCBIfam" id="TIGR01730">
    <property type="entry name" value="RND_mfp"/>
    <property type="match status" value="1"/>
</dbReference>
<dbReference type="EMBL" id="LFNG01000002">
    <property type="protein sequence ID" value="KMQ72489.1"/>
    <property type="molecule type" value="Genomic_DNA"/>
</dbReference>
<feature type="coiled-coil region" evidence="4">
    <location>
        <begin position="139"/>
        <end position="166"/>
    </location>
</feature>
<dbReference type="Pfam" id="PF25876">
    <property type="entry name" value="HH_MFP_RND"/>
    <property type="match status" value="1"/>
</dbReference>
<evidence type="ECO:0000313" key="11">
    <source>
        <dbReference type="EMBL" id="KMQ72489.1"/>
    </source>
</evidence>
<feature type="region of interest" description="Disordered" evidence="5">
    <location>
        <begin position="319"/>
        <end position="346"/>
    </location>
</feature>
<feature type="transmembrane region" description="Helical" evidence="6">
    <location>
        <begin position="7"/>
        <end position="26"/>
    </location>
</feature>
<feature type="region of interest" description="Disordered" evidence="5">
    <location>
        <begin position="392"/>
        <end position="425"/>
    </location>
</feature>
<dbReference type="STRING" id="1304281.ACM44_01755"/>
<keyword evidence="4" id="KW-0175">Coiled coil</keyword>
<evidence type="ECO:0000259" key="7">
    <source>
        <dbReference type="Pfam" id="PF25876"/>
    </source>
</evidence>
<evidence type="ECO:0000256" key="3">
    <source>
        <dbReference type="ARBA" id="ARBA00022448"/>
    </source>
</evidence>